<keyword evidence="1" id="KW-0472">Membrane</keyword>
<evidence type="ECO:0000313" key="2">
    <source>
        <dbReference type="EnsemblPlants" id="MELO3C035634.2.1"/>
    </source>
</evidence>
<keyword evidence="1" id="KW-1133">Transmembrane helix</keyword>
<accession>A0A9I9EM56</accession>
<protein>
    <submittedName>
        <fullName evidence="2">Uncharacterized protein</fullName>
    </submittedName>
</protein>
<reference evidence="2" key="1">
    <citation type="submission" date="2023-03" db="UniProtKB">
        <authorList>
            <consortium name="EnsemblPlants"/>
        </authorList>
    </citation>
    <scope>IDENTIFICATION</scope>
</reference>
<evidence type="ECO:0000256" key="1">
    <source>
        <dbReference type="SAM" id="Phobius"/>
    </source>
</evidence>
<name>A0A9I9EM56_CUCME</name>
<dbReference type="AlphaFoldDB" id="A0A9I9EM56"/>
<feature type="transmembrane region" description="Helical" evidence="1">
    <location>
        <begin position="56"/>
        <end position="75"/>
    </location>
</feature>
<keyword evidence="1" id="KW-0812">Transmembrane</keyword>
<sequence length="192" mass="21426">MEKLSLGYSHSHFLGMNTRSPLGYPISFAEIHSQSFLTRTSVGHLFDCVRRSVKSGAVVTLLCVVLVISISSFGFHTPRTSVYIPGIVPHPFSQSIGRVASSLEGELRSNLERSKRWSMLFQQVANARPVSETNENAFQGRKRAKLKKFWCLSQESSSENAPDSVLPSRSKKRTHTPRIKIYIPGIVPHTLS</sequence>
<proteinExistence type="predicted"/>
<dbReference type="Gramene" id="MELO3C035634.2.1">
    <property type="protein sequence ID" value="MELO3C035634.2.1"/>
    <property type="gene ID" value="MELO3C035634.2"/>
</dbReference>
<organism evidence="2">
    <name type="scientific">Cucumis melo</name>
    <name type="common">Muskmelon</name>
    <dbReference type="NCBI Taxonomy" id="3656"/>
    <lineage>
        <taxon>Eukaryota</taxon>
        <taxon>Viridiplantae</taxon>
        <taxon>Streptophyta</taxon>
        <taxon>Embryophyta</taxon>
        <taxon>Tracheophyta</taxon>
        <taxon>Spermatophyta</taxon>
        <taxon>Magnoliopsida</taxon>
        <taxon>eudicotyledons</taxon>
        <taxon>Gunneridae</taxon>
        <taxon>Pentapetalae</taxon>
        <taxon>rosids</taxon>
        <taxon>fabids</taxon>
        <taxon>Cucurbitales</taxon>
        <taxon>Cucurbitaceae</taxon>
        <taxon>Benincaseae</taxon>
        <taxon>Cucumis</taxon>
    </lineage>
</organism>
<dbReference type="EnsemblPlants" id="MELO3C035634.2.1">
    <property type="protein sequence ID" value="MELO3C035634.2.1"/>
    <property type="gene ID" value="MELO3C035634.2"/>
</dbReference>